<sequence>MAPSSRSPTPPSTKRLLQELKANTSEPSTVLQSLHPVSEADLLHWEAIMKGIPGTAYEAGLWKLDLQIPPSYPHAPPNIHFITPICHPNVHFVTGEICLDLLKDAWLPTYTLSSTLEAIHQLLAYPEVDSPLNLDIANLLKQGDKVGGEGLVRFWCGERRWGGDGGG</sequence>
<gene>
    <name evidence="3" type="ORF">JMJ35_002019</name>
</gene>
<organism evidence="3 4">
    <name type="scientific">Cladonia borealis</name>
    <dbReference type="NCBI Taxonomy" id="184061"/>
    <lineage>
        <taxon>Eukaryota</taxon>
        <taxon>Fungi</taxon>
        <taxon>Dikarya</taxon>
        <taxon>Ascomycota</taxon>
        <taxon>Pezizomycotina</taxon>
        <taxon>Lecanoromycetes</taxon>
        <taxon>OSLEUM clade</taxon>
        <taxon>Lecanoromycetidae</taxon>
        <taxon>Lecanorales</taxon>
        <taxon>Lecanorineae</taxon>
        <taxon>Cladoniaceae</taxon>
        <taxon>Cladonia</taxon>
    </lineage>
</organism>
<dbReference type="SUPFAM" id="SSF54495">
    <property type="entry name" value="UBC-like"/>
    <property type="match status" value="1"/>
</dbReference>
<dbReference type="Pfam" id="PF00179">
    <property type="entry name" value="UQ_con"/>
    <property type="match status" value="1"/>
</dbReference>
<dbReference type="SMART" id="SM00212">
    <property type="entry name" value="UBCc"/>
    <property type="match status" value="1"/>
</dbReference>
<feature type="domain" description="UBC core" evidence="2">
    <location>
        <begin position="11"/>
        <end position="161"/>
    </location>
</feature>
<dbReference type="EMBL" id="JAFEKC020000003">
    <property type="protein sequence ID" value="KAK0515985.1"/>
    <property type="molecule type" value="Genomic_DNA"/>
</dbReference>
<dbReference type="PROSITE" id="PS50127">
    <property type="entry name" value="UBC_2"/>
    <property type="match status" value="1"/>
</dbReference>
<evidence type="ECO:0000256" key="1">
    <source>
        <dbReference type="ARBA" id="ARBA00022786"/>
    </source>
</evidence>
<dbReference type="CDD" id="cd23812">
    <property type="entry name" value="UBCc_ScPEX4-like"/>
    <property type="match status" value="1"/>
</dbReference>
<comment type="caution">
    <text evidence="3">The sequence shown here is derived from an EMBL/GenBank/DDBJ whole genome shotgun (WGS) entry which is preliminary data.</text>
</comment>
<dbReference type="AlphaFoldDB" id="A0AA39V9M7"/>
<dbReference type="InterPro" id="IPR050113">
    <property type="entry name" value="Ub_conjugating_enzyme"/>
</dbReference>
<reference evidence="3" key="1">
    <citation type="submission" date="2023-03" db="EMBL/GenBank/DDBJ databases">
        <title>Complete genome of Cladonia borealis.</title>
        <authorList>
            <person name="Park H."/>
        </authorList>
    </citation>
    <scope>NUCLEOTIDE SEQUENCE</scope>
    <source>
        <strain evidence="3">ANT050790</strain>
    </source>
</reference>
<keyword evidence="4" id="KW-1185">Reference proteome</keyword>
<keyword evidence="1" id="KW-0833">Ubl conjugation pathway</keyword>
<proteinExistence type="predicted"/>
<evidence type="ECO:0000259" key="2">
    <source>
        <dbReference type="PROSITE" id="PS50127"/>
    </source>
</evidence>
<evidence type="ECO:0000313" key="4">
    <source>
        <dbReference type="Proteomes" id="UP001166286"/>
    </source>
</evidence>
<dbReference type="InterPro" id="IPR016135">
    <property type="entry name" value="UBQ-conjugating_enzyme/RWD"/>
</dbReference>
<dbReference type="PANTHER" id="PTHR24067">
    <property type="entry name" value="UBIQUITIN-CONJUGATING ENZYME E2"/>
    <property type="match status" value="1"/>
</dbReference>
<evidence type="ECO:0000313" key="3">
    <source>
        <dbReference type="EMBL" id="KAK0515985.1"/>
    </source>
</evidence>
<dbReference type="Proteomes" id="UP001166286">
    <property type="component" value="Unassembled WGS sequence"/>
</dbReference>
<name>A0AA39V9M7_9LECA</name>
<dbReference type="InterPro" id="IPR000608">
    <property type="entry name" value="UBC"/>
</dbReference>
<accession>A0AA39V9M7</accession>
<protein>
    <recommendedName>
        <fullName evidence="2">UBC core domain-containing protein</fullName>
    </recommendedName>
</protein>
<dbReference type="Gene3D" id="3.10.110.10">
    <property type="entry name" value="Ubiquitin Conjugating Enzyme"/>
    <property type="match status" value="1"/>
</dbReference>